<dbReference type="Proteomes" id="UP000813462">
    <property type="component" value="Unassembled WGS sequence"/>
</dbReference>
<keyword evidence="1" id="KW-0732">Signal</keyword>
<protein>
    <submittedName>
        <fullName evidence="2">Uncharacterized protein</fullName>
    </submittedName>
</protein>
<dbReference type="Gene3D" id="1.10.1040.10">
    <property type="entry name" value="N-(1-d-carboxylethyl)-l-norvaline Dehydrogenase, domain 2"/>
    <property type="match status" value="1"/>
</dbReference>
<name>A0A978VQ58_ZIZJJ</name>
<dbReference type="InterPro" id="IPR013328">
    <property type="entry name" value="6PGD_dom2"/>
</dbReference>
<sequence length="144" mass="16217">MFSHMYLPYAPPTMLLLYLLKMGAKATRITSLSGTVDTMLACFVNLSRNRRRIGVCPRSRQQLDYILSSMNQVLQNYNRSIDSHSNANRCATQKNDRNEQVAESVSTGGAMVALAKKYNMKMRVLTADAHIFDNELTDNKEGCC</sequence>
<evidence type="ECO:0000313" key="3">
    <source>
        <dbReference type="Proteomes" id="UP000813462"/>
    </source>
</evidence>
<proteinExistence type="predicted"/>
<organism evidence="2 3">
    <name type="scientific">Ziziphus jujuba var. spinosa</name>
    <dbReference type="NCBI Taxonomy" id="714518"/>
    <lineage>
        <taxon>Eukaryota</taxon>
        <taxon>Viridiplantae</taxon>
        <taxon>Streptophyta</taxon>
        <taxon>Embryophyta</taxon>
        <taxon>Tracheophyta</taxon>
        <taxon>Spermatophyta</taxon>
        <taxon>Magnoliopsida</taxon>
        <taxon>eudicotyledons</taxon>
        <taxon>Gunneridae</taxon>
        <taxon>Pentapetalae</taxon>
        <taxon>rosids</taxon>
        <taxon>fabids</taxon>
        <taxon>Rosales</taxon>
        <taxon>Rhamnaceae</taxon>
        <taxon>Paliureae</taxon>
        <taxon>Ziziphus</taxon>
    </lineage>
</organism>
<dbReference type="EMBL" id="JAEACU010000003">
    <property type="protein sequence ID" value="KAH7537683.1"/>
    <property type="molecule type" value="Genomic_DNA"/>
</dbReference>
<accession>A0A978VQ58</accession>
<dbReference type="AlphaFoldDB" id="A0A978VQ58"/>
<evidence type="ECO:0000313" key="2">
    <source>
        <dbReference type="EMBL" id="KAH7537683.1"/>
    </source>
</evidence>
<feature type="signal peptide" evidence="1">
    <location>
        <begin position="1"/>
        <end position="26"/>
    </location>
</feature>
<evidence type="ECO:0000256" key="1">
    <source>
        <dbReference type="SAM" id="SignalP"/>
    </source>
</evidence>
<reference evidence="2" key="1">
    <citation type="journal article" date="2021" name="Front. Plant Sci.">
        <title>Chromosome-Scale Genome Assembly for Chinese Sour Jujube and Insights Into Its Genome Evolution and Domestication Signature.</title>
        <authorList>
            <person name="Shen L.-Y."/>
            <person name="Luo H."/>
            <person name="Wang X.-L."/>
            <person name="Wang X.-M."/>
            <person name="Qiu X.-J."/>
            <person name="Liu H."/>
            <person name="Zhou S.-S."/>
            <person name="Jia K.-H."/>
            <person name="Nie S."/>
            <person name="Bao Y.-T."/>
            <person name="Zhang R.-G."/>
            <person name="Yun Q.-Z."/>
            <person name="Chai Y.-H."/>
            <person name="Lu J.-Y."/>
            <person name="Li Y."/>
            <person name="Zhao S.-W."/>
            <person name="Mao J.-F."/>
            <person name="Jia S.-G."/>
            <person name="Mao Y.-M."/>
        </authorList>
    </citation>
    <scope>NUCLEOTIDE SEQUENCE</scope>
    <source>
        <strain evidence="2">AT0</strain>
        <tissue evidence="2">Leaf</tissue>
    </source>
</reference>
<comment type="caution">
    <text evidence="2">The sequence shown here is derived from an EMBL/GenBank/DDBJ whole genome shotgun (WGS) entry which is preliminary data.</text>
</comment>
<feature type="chain" id="PRO_5038007783" evidence="1">
    <location>
        <begin position="27"/>
        <end position="144"/>
    </location>
</feature>
<gene>
    <name evidence="2" type="ORF">FEM48_Zijuj03G0118900</name>
</gene>